<dbReference type="PANTHER" id="PTHR43804:SF7">
    <property type="entry name" value="LD18447P"/>
    <property type="match status" value="1"/>
</dbReference>
<dbReference type="InterPro" id="IPR050057">
    <property type="entry name" value="Prokaryotic/Mito_RF"/>
</dbReference>
<feature type="region of interest" description="Disordered" evidence="3">
    <location>
        <begin position="15"/>
        <end position="37"/>
    </location>
</feature>
<feature type="domain" description="Prokaryotic-type class I peptide chain release factors" evidence="4">
    <location>
        <begin position="1"/>
        <end position="51"/>
    </location>
</feature>
<reference evidence="5" key="1">
    <citation type="submission" date="2023-03" db="EMBL/GenBank/DDBJ databases">
        <authorList>
            <person name="Steffen K."/>
            <person name="Cardenas P."/>
        </authorList>
    </citation>
    <scope>NUCLEOTIDE SEQUENCE</scope>
</reference>
<comment type="similarity">
    <text evidence="1">Belongs to the prokaryotic/mitochondrial release factor family.</text>
</comment>
<gene>
    <name evidence="5" type="ORF">GBAR_LOCUS27683</name>
</gene>
<comment type="caution">
    <text evidence="5">The sequence shown here is derived from an EMBL/GenBank/DDBJ whole genome shotgun (WGS) entry which is preliminary data.</text>
</comment>
<evidence type="ECO:0000256" key="3">
    <source>
        <dbReference type="SAM" id="MobiDB-lite"/>
    </source>
</evidence>
<evidence type="ECO:0000313" key="6">
    <source>
        <dbReference type="Proteomes" id="UP001174909"/>
    </source>
</evidence>
<sequence length="90" mass="10519">MKLLQALIYEQQRKTAVEERDEKRRQQIGSGERSERIRTYNFPQDRVTEHRLGVTVWGVAGFMSGTDSLDNLLEQLSAHDLQENLTRLME</sequence>
<dbReference type="Gene3D" id="3.30.70.1660">
    <property type="match status" value="1"/>
</dbReference>
<dbReference type="AlphaFoldDB" id="A0AA35TLC1"/>
<evidence type="ECO:0000256" key="2">
    <source>
        <dbReference type="ARBA" id="ARBA00022481"/>
    </source>
</evidence>
<dbReference type="InterPro" id="IPR045853">
    <property type="entry name" value="Pep_chain_release_fac_I_sf"/>
</dbReference>
<organism evidence="5 6">
    <name type="scientific">Geodia barretti</name>
    <name type="common">Barrett's horny sponge</name>
    <dbReference type="NCBI Taxonomy" id="519541"/>
    <lineage>
        <taxon>Eukaryota</taxon>
        <taxon>Metazoa</taxon>
        <taxon>Porifera</taxon>
        <taxon>Demospongiae</taxon>
        <taxon>Heteroscleromorpha</taxon>
        <taxon>Tetractinellida</taxon>
        <taxon>Astrophorina</taxon>
        <taxon>Geodiidae</taxon>
        <taxon>Geodia</taxon>
    </lineage>
</organism>
<dbReference type="EMBL" id="CASHTH010003863">
    <property type="protein sequence ID" value="CAI8050400.1"/>
    <property type="molecule type" value="Genomic_DNA"/>
</dbReference>
<proteinExistence type="inferred from homology"/>
<dbReference type="PANTHER" id="PTHR43804">
    <property type="entry name" value="LD18447P"/>
    <property type="match status" value="1"/>
</dbReference>
<dbReference type="GO" id="GO:0003747">
    <property type="term" value="F:translation release factor activity"/>
    <property type="evidence" value="ECO:0007669"/>
    <property type="project" value="InterPro"/>
</dbReference>
<accession>A0AA35TLC1</accession>
<keyword evidence="2" id="KW-0488">Methylation</keyword>
<evidence type="ECO:0000313" key="5">
    <source>
        <dbReference type="EMBL" id="CAI8050400.1"/>
    </source>
</evidence>
<evidence type="ECO:0000256" key="1">
    <source>
        <dbReference type="ARBA" id="ARBA00010835"/>
    </source>
</evidence>
<feature type="compositionally biased region" description="Basic and acidic residues" evidence="3">
    <location>
        <begin position="15"/>
        <end position="25"/>
    </location>
</feature>
<dbReference type="Proteomes" id="UP001174909">
    <property type="component" value="Unassembled WGS sequence"/>
</dbReference>
<protein>
    <submittedName>
        <fullName evidence="5">Peptide chain release factor 1</fullName>
    </submittedName>
</protein>
<dbReference type="Pfam" id="PF00472">
    <property type="entry name" value="RF-1"/>
    <property type="match status" value="1"/>
</dbReference>
<dbReference type="SUPFAM" id="SSF75620">
    <property type="entry name" value="Release factor"/>
    <property type="match status" value="1"/>
</dbReference>
<dbReference type="InterPro" id="IPR000352">
    <property type="entry name" value="Pep_chain_release_fac_I"/>
</dbReference>
<name>A0AA35TLC1_GEOBA</name>
<evidence type="ECO:0000259" key="4">
    <source>
        <dbReference type="Pfam" id="PF00472"/>
    </source>
</evidence>
<keyword evidence="6" id="KW-1185">Reference proteome</keyword>